<evidence type="ECO:0000313" key="1">
    <source>
        <dbReference type="EMBL" id="MCQ9122246.1"/>
    </source>
</evidence>
<evidence type="ECO:0008006" key="3">
    <source>
        <dbReference type="Google" id="ProtNLM"/>
    </source>
</evidence>
<sequence>MKSIKLYFSVFIFSFSKLVFGEFFIDKDILNFKGDGDLHLKLEIEKISDNDFIKLEKIDANDKINIYNYNSSNASYSVSSIKYDYNKKVFIQERLEYVNHCSYCSDLETRYCSINKPKIISKIDFQDISNDEICYSTYEDRFKDLEFTNLSDLVNSFNLNRQYMKSFSNKDIDRILNRFHKNKNDNIIQYNKLIDLLKYEREYSFLSYLNKKLSILENGTIKAKSYLYKNPNDNDKTNLYLIEGDIVSILDKKSSSDKMWYLINYKGKKEINMWIKADSVDLN</sequence>
<comment type="caution">
    <text evidence="1">The sequence shown here is derived from an EMBL/GenBank/DDBJ whole genome shotgun (WGS) entry which is preliminary data.</text>
</comment>
<proteinExistence type="predicted"/>
<accession>A0AAW5LHV5</accession>
<name>A0AAW5LHV5_9PAST</name>
<dbReference type="Proteomes" id="UP001206350">
    <property type="component" value="Unassembled WGS sequence"/>
</dbReference>
<dbReference type="EMBL" id="JALJCU010000029">
    <property type="protein sequence ID" value="MCQ9122246.1"/>
    <property type="molecule type" value="Genomic_DNA"/>
</dbReference>
<dbReference type="AlphaFoldDB" id="A0AAW5LHV5"/>
<organism evidence="1 2">
    <name type="scientific">Rodentibacter pneumotropicus</name>
    <dbReference type="NCBI Taxonomy" id="758"/>
    <lineage>
        <taxon>Bacteria</taxon>
        <taxon>Pseudomonadati</taxon>
        <taxon>Pseudomonadota</taxon>
        <taxon>Gammaproteobacteria</taxon>
        <taxon>Pasteurellales</taxon>
        <taxon>Pasteurellaceae</taxon>
        <taxon>Rodentibacter</taxon>
    </lineage>
</organism>
<protein>
    <recommendedName>
        <fullName evidence="3">SH3 domain-containing protein</fullName>
    </recommendedName>
</protein>
<evidence type="ECO:0000313" key="2">
    <source>
        <dbReference type="Proteomes" id="UP001206350"/>
    </source>
</evidence>
<reference evidence="1 2" key="1">
    <citation type="journal article" date="2022" name="Microbiol. Spectr.">
        <title>Microbiota of the Pregnant Mouse: Characterization of the Bacterial Communities in the Oral Cavity, Lung, Intestine, and Vagina through Culture and DNA Sequencing.</title>
        <authorList>
            <person name="Greenberg J.M."/>
            <person name="Romero R."/>
            <person name="Winters A.D."/>
            <person name="Galaz J."/>
            <person name="Garcia-Flores V."/>
            <person name="Arenas-Hernandez M."/>
            <person name="Panzer J."/>
            <person name="Shaffer Z."/>
            <person name="Kracht D.J."/>
            <person name="Gomez-Lopez N."/>
            <person name="Theis K.R."/>
        </authorList>
    </citation>
    <scope>NUCLEOTIDE SEQUENCE [LARGE SCALE GENOMIC DNA]</scope>
    <source>
        <strain evidence="1 2">MAC-C1-H1</strain>
    </source>
</reference>
<gene>
    <name evidence="1" type="ORF">MUU45_002312</name>
</gene>
<keyword evidence="2" id="KW-1185">Reference proteome</keyword>
<dbReference type="RefSeq" id="WP_207551782.1">
    <property type="nucleotide sequence ID" value="NZ_JALJCU010000029.1"/>
</dbReference>